<dbReference type="InterPro" id="IPR053320">
    <property type="entry name" value="Protein_DD3-3_O-glyco"/>
</dbReference>
<evidence type="ECO:0000313" key="2">
    <source>
        <dbReference type="Proteomes" id="UP000735302"/>
    </source>
</evidence>
<keyword evidence="2" id="KW-1185">Reference proteome</keyword>
<comment type="caution">
    <text evidence="1">The sequence shown here is derived from an EMBL/GenBank/DDBJ whole genome shotgun (WGS) entry which is preliminary data.</text>
</comment>
<dbReference type="PANTHER" id="PTHR35170">
    <property type="entry name" value="PROTEIN DD3-3"/>
    <property type="match status" value="1"/>
</dbReference>
<dbReference type="PANTHER" id="PTHR35170:SF2">
    <property type="entry name" value="PROTEIN DD3-3"/>
    <property type="match status" value="1"/>
</dbReference>
<accession>A0AAV4DJC1</accession>
<proteinExistence type="predicted"/>
<name>A0AAV4DJC1_9GAST</name>
<protein>
    <submittedName>
        <fullName evidence="1">Protein dd3-3-like</fullName>
    </submittedName>
</protein>
<dbReference type="Proteomes" id="UP000735302">
    <property type="component" value="Unassembled WGS sequence"/>
</dbReference>
<gene>
    <name evidence="1" type="ORF">PoB_007089300</name>
</gene>
<dbReference type="EMBL" id="BLXT01007956">
    <property type="protein sequence ID" value="GFO44388.1"/>
    <property type="molecule type" value="Genomic_DNA"/>
</dbReference>
<dbReference type="AlphaFoldDB" id="A0AAV4DJC1"/>
<reference evidence="1 2" key="1">
    <citation type="journal article" date="2021" name="Elife">
        <title>Chloroplast acquisition without the gene transfer in kleptoplastic sea slugs, Plakobranchus ocellatus.</title>
        <authorList>
            <person name="Maeda T."/>
            <person name="Takahashi S."/>
            <person name="Yoshida T."/>
            <person name="Shimamura S."/>
            <person name="Takaki Y."/>
            <person name="Nagai Y."/>
            <person name="Toyoda A."/>
            <person name="Suzuki Y."/>
            <person name="Arimoto A."/>
            <person name="Ishii H."/>
            <person name="Satoh N."/>
            <person name="Nishiyama T."/>
            <person name="Hasebe M."/>
            <person name="Maruyama T."/>
            <person name="Minagawa J."/>
            <person name="Obokata J."/>
            <person name="Shigenobu S."/>
        </authorList>
    </citation>
    <scope>NUCLEOTIDE SEQUENCE [LARGE SCALE GENOMIC DNA]</scope>
</reference>
<evidence type="ECO:0000313" key="1">
    <source>
        <dbReference type="EMBL" id="GFO44388.1"/>
    </source>
</evidence>
<sequence length="113" mass="12943">MTDRSGNFPTPFEQSTMWDNVEVVWIYHGNKSLDNRDLAINMASSGYYWCAEKQKCQGQSVETKTKMNNLLNNAPASYEGVVLKFTKRGTYHFMCTRNNSFSNRSQKAAIIVE</sequence>
<organism evidence="1 2">
    <name type="scientific">Plakobranchus ocellatus</name>
    <dbReference type="NCBI Taxonomy" id="259542"/>
    <lineage>
        <taxon>Eukaryota</taxon>
        <taxon>Metazoa</taxon>
        <taxon>Spiralia</taxon>
        <taxon>Lophotrochozoa</taxon>
        <taxon>Mollusca</taxon>
        <taxon>Gastropoda</taxon>
        <taxon>Heterobranchia</taxon>
        <taxon>Euthyneura</taxon>
        <taxon>Panpulmonata</taxon>
        <taxon>Sacoglossa</taxon>
        <taxon>Placobranchoidea</taxon>
        <taxon>Plakobranchidae</taxon>
        <taxon>Plakobranchus</taxon>
    </lineage>
</organism>